<comment type="caution">
    <text evidence="8">The sequence shown here is derived from an EMBL/GenBank/DDBJ whole genome shotgun (WGS) entry which is preliminary data.</text>
</comment>
<dbReference type="CDD" id="cd00077">
    <property type="entry name" value="HDc"/>
    <property type="match status" value="1"/>
</dbReference>
<keyword evidence="4 8" id="KW-0378">Hydrolase</keyword>
<protein>
    <recommendedName>
        <fullName evidence="1">bis(5'-nucleosyl)-tetraphosphatase (symmetrical)</fullName>
        <ecNumber evidence="1">3.6.1.41</ecNumber>
    </recommendedName>
</protein>
<dbReference type="GO" id="GO:0046872">
    <property type="term" value="F:metal ion binding"/>
    <property type="evidence" value="ECO:0007669"/>
    <property type="project" value="UniProtKB-KW"/>
</dbReference>
<dbReference type="EMBL" id="PUUG01000002">
    <property type="protein sequence ID" value="PQP79966.1"/>
    <property type="molecule type" value="Genomic_DNA"/>
</dbReference>
<evidence type="ECO:0000256" key="6">
    <source>
        <dbReference type="ARBA" id="ARBA00049417"/>
    </source>
</evidence>
<dbReference type="Pfam" id="PF01966">
    <property type="entry name" value="HD"/>
    <property type="match status" value="1"/>
</dbReference>
<evidence type="ECO:0000313" key="8">
    <source>
        <dbReference type="EMBL" id="PQP79966.1"/>
    </source>
</evidence>
<dbReference type="GO" id="GO:0008803">
    <property type="term" value="F:bis(5'-nucleosyl)-tetraphosphatase (symmetrical) activity"/>
    <property type="evidence" value="ECO:0007669"/>
    <property type="project" value="UniProtKB-EC"/>
</dbReference>
<dbReference type="PANTHER" id="PTHR35795">
    <property type="entry name" value="SLR1885 PROTEIN"/>
    <property type="match status" value="1"/>
</dbReference>
<dbReference type="InterPro" id="IPR003607">
    <property type="entry name" value="HD/PDEase_dom"/>
</dbReference>
<dbReference type="NCBIfam" id="TIGR00488">
    <property type="entry name" value="bis(5'-nucleosyl)-tetraphosphatase (symmetrical) YqeK"/>
    <property type="match status" value="1"/>
</dbReference>
<evidence type="ECO:0000256" key="1">
    <source>
        <dbReference type="ARBA" id="ARBA00012506"/>
    </source>
</evidence>
<dbReference type="PANTHER" id="PTHR35795:SF1">
    <property type="entry name" value="BIS(5'-NUCLEOSYL)-TETRAPHOSPHATASE, SYMMETRICAL"/>
    <property type="match status" value="1"/>
</dbReference>
<keyword evidence="3" id="KW-0547">Nucleotide-binding</keyword>
<evidence type="ECO:0000256" key="5">
    <source>
        <dbReference type="ARBA" id="ARBA00023004"/>
    </source>
</evidence>
<dbReference type="AlphaFoldDB" id="A0A2S8NVF1"/>
<keyword evidence="2" id="KW-0479">Metal-binding</keyword>
<feature type="domain" description="HD" evidence="7">
    <location>
        <begin position="21"/>
        <end position="131"/>
    </location>
</feature>
<evidence type="ECO:0000256" key="3">
    <source>
        <dbReference type="ARBA" id="ARBA00022741"/>
    </source>
</evidence>
<dbReference type="Gene3D" id="1.10.3210.10">
    <property type="entry name" value="Hypothetical protein af1432"/>
    <property type="match status" value="1"/>
</dbReference>
<dbReference type="SUPFAM" id="SSF109604">
    <property type="entry name" value="HD-domain/PDEase-like"/>
    <property type="match status" value="1"/>
</dbReference>
<organism evidence="8 9">
    <name type="scientific">Candidatus Phytoplasma phoenicium</name>
    <dbReference type="NCBI Taxonomy" id="198422"/>
    <lineage>
        <taxon>Bacteria</taxon>
        <taxon>Bacillati</taxon>
        <taxon>Mycoplasmatota</taxon>
        <taxon>Mollicutes</taxon>
        <taxon>Acholeplasmatales</taxon>
        <taxon>Acholeplasmataceae</taxon>
        <taxon>Candidatus Phytoplasma</taxon>
        <taxon>16SrIX (Pigeon pea witches'-broom group)</taxon>
    </lineage>
</organism>
<name>A0A2S8NVF1_9MOLU</name>
<keyword evidence="5" id="KW-0408">Iron</keyword>
<evidence type="ECO:0000256" key="4">
    <source>
        <dbReference type="ARBA" id="ARBA00022801"/>
    </source>
</evidence>
<dbReference type="Proteomes" id="UP000238672">
    <property type="component" value="Unassembled WGS sequence"/>
</dbReference>
<gene>
    <name evidence="8" type="ORF">C6B37_00210</name>
</gene>
<dbReference type="InterPro" id="IPR006674">
    <property type="entry name" value="HD_domain"/>
</dbReference>
<comment type="catalytic activity">
    <reaction evidence="6">
        <text>P(1),P(4)-bis(5'-adenosyl) tetraphosphate + H2O = 2 ADP + 2 H(+)</text>
        <dbReference type="Rhea" id="RHEA:24252"/>
        <dbReference type="ChEBI" id="CHEBI:15377"/>
        <dbReference type="ChEBI" id="CHEBI:15378"/>
        <dbReference type="ChEBI" id="CHEBI:58141"/>
        <dbReference type="ChEBI" id="CHEBI:456216"/>
        <dbReference type="EC" id="3.6.1.41"/>
    </reaction>
</comment>
<dbReference type="EC" id="3.6.1.41" evidence="1"/>
<evidence type="ECO:0000313" key="9">
    <source>
        <dbReference type="Proteomes" id="UP000238672"/>
    </source>
</evidence>
<sequence>MCLINDILQKVNNKFINDLTRLNHILGVYREAMKLARLHKVNIIKAQIAALFHDYTKNESLDFHLALLKPYDVKKYKHMPFIYHAFSAAELLKKEFGIIDIVILNAIRKHVIGHLKMNKLDKIIFLSDKLESSRDFPQISYFRQLSLENLDKAVYKVLETNLHYYKNQNKQISPEQLSIFQFFQKKLKY</sequence>
<keyword evidence="9" id="KW-1185">Reference proteome</keyword>
<dbReference type="GO" id="GO:0000166">
    <property type="term" value="F:nucleotide binding"/>
    <property type="evidence" value="ECO:0007669"/>
    <property type="project" value="UniProtKB-KW"/>
</dbReference>
<evidence type="ECO:0000259" key="7">
    <source>
        <dbReference type="Pfam" id="PF01966"/>
    </source>
</evidence>
<dbReference type="InterPro" id="IPR005249">
    <property type="entry name" value="YqeK"/>
</dbReference>
<reference evidence="8 9" key="1">
    <citation type="submission" date="2018-02" db="EMBL/GenBank/DDBJ databases">
        <title>Metagenomics reveals mixed infection of spiroplasma and phytoplasma in chicory.</title>
        <authorList>
            <person name="Polano C."/>
            <person name="Moruzzi S."/>
            <person name="Ermacora P."/>
            <person name="Ferrini F."/>
            <person name="Martini M."/>
            <person name="Firrao G."/>
        </authorList>
    </citation>
    <scope>NUCLEOTIDE SEQUENCE [LARGE SCALE GENOMIC DNA]</scope>
    <source>
        <strain evidence="8 9">ChiP</strain>
    </source>
</reference>
<evidence type="ECO:0000256" key="2">
    <source>
        <dbReference type="ARBA" id="ARBA00022723"/>
    </source>
</evidence>
<dbReference type="InterPro" id="IPR051094">
    <property type="entry name" value="Diverse_Catalytic_Enzymes"/>
</dbReference>
<proteinExistence type="predicted"/>
<accession>A0A2S8NVF1</accession>